<evidence type="ECO:0008006" key="3">
    <source>
        <dbReference type="Google" id="ProtNLM"/>
    </source>
</evidence>
<dbReference type="InterPro" id="IPR015003">
    <property type="entry name" value="DUF1853"/>
</dbReference>
<proteinExistence type="predicted"/>
<dbReference type="EMBL" id="CP036526">
    <property type="protein sequence ID" value="QDT13898.1"/>
    <property type="molecule type" value="Genomic_DNA"/>
</dbReference>
<reference evidence="1 2" key="1">
    <citation type="submission" date="2019-02" db="EMBL/GenBank/DDBJ databases">
        <title>Deep-cultivation of Planctomycetes and their phenomic and genomic characterization uncovers novel biology.</title>
        <authorList>
            <person name="Wiegand S."/>
            <person name="Jogler M."/>
            <person name="Boedeker C."/>
            <person name="Pinto D."/>
            <person name="Vollmers J."/>
            <person name="Rivas-Marin E."/>
            <person name="Kohn T."/>
            <person name="Peeters S.H."/>
            <person name="Heuer A."/>
            <person name="Rast P."/>
            <person name="Oberbeckmann S."/>
            <person name="Bunk B."/>
            <person name="Jeske O."/>
            <person name="Meyerdierks A."/>
            <person name="Storesund J.E."/>
            <person name="Kallscheuer N."/>
            <person name="Luecker S."/>
            <person name="Lage O.M."/>
            <person name="Pohl T."/>
            <person name="Merkel B.J."/>
            <person name="Hornburger P."/>
            <person name="Mueller R.-W."/>
            <person name="Bruemmer F."/>
            <person name="Labrenz M."/>
            <person name="Spormann A.M."/>
            <person name="Op den Camp H."/>
            <person name="Overmann J."/>
            <person name="Amann R."/>
            <person name="Jetten M.S.M."/>
            <person name="Mascher T."/>
            <person name="Medema M.H."/>
            <person name="Devos D.P."/>
            <person name="Kaster A.-K."/>
            <person name="Ovreas L."/>
            <person name="Rohde M."/>
            <person name="Galperin M.Y."/>
            <person name="Jogler C."/>
        </authorList>
    </citation>
    <scope>NUCLEOTIDE SEQUENCE [LARGE SCALE GENOMIC DNA]</scope>
    <source>
        <strain evidence="1 2">K23_9</strain>
    </source>
</reference>
<gene>
    <name evidence="1" type="ORF">K239x_59180</name>
</gene>
<evidence type="ECO:0000313" key="2">
    <source>
        <dbReference type="Proteomes" id="UP000319817"/>
    </source>
</evidence>
<protein>
    <recommendedName>
        <fullName evidence="3">DUF1853 domain-containing protein</fullName>
    </recommendedName>
</protein>
<evidence type="ECO:0000313" key="1">
    <source>
        <dbReference type="EMBL" id="QDT13898.1"/>
    </source>
</evidence>
<keyword evidence="2" id="KW-1185">Reference proteome</keyword>
<accession>A0A517P3G0</accession>
<dbReference type="RefSeq" id="WP_419189476.1">
    <property type="nucleotide sequence ID" value="NZ_CP036526.1"/>
</dbReference>
<dbReference type="Pfam" id="PF08907">
    <property type="entry name" value="DUF1853"/>
    <property type="match status" value="1"/>
</dbReference>
<sequence>MISTTDAQRAVNDLLWAINSPSLLNDSVGVAPLERGDFDQERLAHTIAANPNRRVGKYFEHLIRFWLAEIRGVTDLEHSRQIRDVKRTIGELDFLYTDEQGRRTHLEIAVKFYLHTPDADVGGSHFIGPNAADTFDRKMSRLFDHQLPLGRQHISGITQTIAIVKGRIFYHPNNAVPRSLPAKLSPDHGQGNWIRQSETRCFQDQPSDSRFCVLRKPHWLANEIAAIDDDSLMSKAGIADCLERHFQQNNHPVLVSQLEMSRGHYEEANRLFVVNDEWPVRSVSSPT</sequence>
<dbReference type="AlphaFoldDB" id="A0A517P3G0"/>
<dbReference type="Proteomes" id="UP000319817">
    <property type="component" value="Chromosome"/>
</dbReference>
<organism evidence="1 2">
    <name type="scientific">Stieleria marina</name>
    <dbReference type="NCBI Taxonomy" id="1930275"/>
    <lineage>
        <taxon>Bacteria</taxon>
        <taxon>Pseudomonadati</taxon>
        <taxon>Planctomycetota</taxon>
        <taxon>Planctomycetia</taxon>
        <taxon>Pirellulales</taxon>
        <taxon>Pirellulaceae</taxon>
        <taxon>Stieleria</taxon>
    </lineage>
</organism>
<name>A0A517P3G0_9BACT</name>